<reference evidence="5 6" key="1">
    <citation type="submission" date="2020-08" db="EMBL/GenBank/DDBJ databases">
        <title>Genomic Encyclopedia of Type Strains, Phase IV (KMG-IV): sequencing the most valuable type-strain genomes for metagenomic binning, comparative biology and taxonomic classification.</title>
        <authorList>
            <person name="Goeker M."/>
        </authorList>
    </citation>
    <scope>NUCLEOTIDE SEQUENCE [LARGE SCALE GENOMIC DNA]</scope>
    <source>
        <strain evidence="5 6">DSM 22198</strain>
    </source>
</reference>
<name>A0A7X0B086_9PROT</name>
<dbReference type="GO" id="GO:0003700">
    <property type="term" value="F:DNA-binding transcription factor activity"/>
    <property type="evidence" value="ECO:0007669"/>
    <property type="project" value="InterPro"/>
</dbReference>
<evidence type="ECO:0000313" key="5">
    <source>
        <dbReference type="EMBL" id="MBB6253358.1"/>
    </source>
</evidence>
<dbReference type="SMART" id="SM00347">
    <property type="entry name" value="HTH_MARR"/>
    <property type="match status" value="1"/>
</dbReference>
<dbReference type="PROSITE" id="PS50995">
    <property type="entry name" value="HTH_MARR_2"/>
    <property type="match status" value="1"/>
</dbReference>
<dbReference type="Gene3D" id="1.10.10.10">
    <property type="entry name" value="Winged helix-like DNA-binding domain superfamily/Winged helix DNA-binding domain"/>
    <property type="match status" value="1"/>
</dbReference>
<dbReference type="PANTHER" id="PTHR33164">
    <property type="entry name" value="TRANSCRIPTIONAL REGULATOR, MARR FAMILY"/>
    <property type="match status" value="1"/>
</dbReference>
<evidence type="ECO:0000256" key="2">
    <source>
        <dbReference type="ARBA" id="ARBA00023125"/>
    </source>
</evidence>
<proteinExistence type="predicted"/>
<evidence type="ECO:0000256" key="3">
    <source>
        <dbReference type="ARBA" id="ARBA00023163"/>
    </source>
</evidence>
<dbReference type="InterPro" id="IPR036390">
    <property type="entry name" value="WH_DNA-bd_sf"/>
</dbReference>
<feature type="domain" description="HTH marR-type" evidence="4">
    <location>
        <begin position="14"/>
        <end position="146"/>
    </location>
</feature>
<dbReference type="InterPro" id="IPR036388">
    <property type="entry name" value="WH-like_DNA-bd_sf"/>
</dbReference>
<dbReference type="InterPro" id="IPR000835">
    <property type="entry name" value="HTH_MarR-typ"/>
</dbReference>
<sequence length="165" mass="18399">MSNEPFPGRGFGIRRDLSIKIIVMARTLKKRFDQRVADLGVTRSQWTLIAAVARFPGMTQRTIAEALEITEASAGRLIDKLCQEGMLRRTPRNDDRRAYNVEITEGTRPLLDHLGTVAERLEYETFAGLSDAELAQLSVLLGKIAHNVADTWPTGPLHPDDLSET</sequence>
<dbReference type="EMBL" id="JACIIZ010000011">
    <property type="protein sequence ID" value="MBB6253358.1"/>
    <property type="molecule type" value="Genomic_DNA"/>
</dbReference>
<dbReference type="AlphaFoldDB" id="A0A7X0B086"/>
<dbReference type="Proteomes" id="UP000539175">
    <property type="component" value="Unassembled WGS sequence"/>
</dbReference>
<evidence type="ECO:0000256" key="1">
    <source>
        <dbReference type="ARBA" id="ARBA00023015"/>
    </source>
</evidence>
<accession>A0A7X0B086</accession>
<evidence type="ECO:0000313" key="6">
    <source>
        <dbReference type="Proteomes" id="UP000539175"/>
    </source>
</evidence>
<dbReference type="GO" id="GO:0006950">
    <property type="term" value="P:response to stress"/>
    <property type="evidence" value="ECO:0007669"/>
    <property type="project" value="TreeGrafter"/>
</dbReference>
<dbReference type="Pfam" id="PF12802">
    <property type="entry name" value="MarR_2"/>
    <property type="match status" value="1"/>
</dbReference>
<keyword evidence="6" id="KW-1185">Reference proteome</keyword>
<keyword evidence="2" id="KW-0238">DNA-binding</keyword>
<comment type="caution">
    <text evidence="5">The sequence shown here is derived from an EMBL/GenBank/DDBJ whole genome shotgun (WGS) entry which is preliminary data.</text>
</comment>
<gene>
    <name evidence="5" type="ORF">FHS74_003927</name>
</gene>
<dbReference type="InterPro" id="IPR039422">
    <property type="entry name" value="MarR/SlyA-like"/>
</dbReference>
<dbReference type="SUPFAM" id="SSF46785">
    <property type="entry name" value="Winged helix' DNA-binding domain"/>
    <property type="match status" value="1"/>
</dbReference>
<keyword evidence="1" id="KW-0805">Transcription regulation</keyword>
<keyword evidence="3" id="KW-0804">Transcription</keyword>
<protein>
    <submittedName>
        <fullName evidence="5">MarR family transcriptional regulator for hemolysin</fullName>
    </submittedName>
</protein>
<dbReference type="PRINTS" id="PR00598">
    <property type="entry name" value="HTHMARR"/>
</dbReference>
<dbReference type="PANTHER" id="PTHR33164:SF64">
    <property type="entry name" value="TRANSCRIPTIONAL REGULATOR SLYA"/>
    <property type="match status" value="1"/>
</dbReference>
<dbReference type="RefSeq" id="WP_184803733.1">
    <property type="nucleotide sequence ID" value="NZ_JACIIZ010000011.1"/>
</dbReference>
<organism evidence="5 6">
    <name type="scientific">Nitrospirillum iridis</name>
    <dbReference type="NCBI Taxonomy" id="765888"/>
    <lineage>
        <taxon>Bacteria</taxon>
        <taxon>Pseudomonadati</taxon>
        <taxon>Pseudomonadota</taxon>
        <taxon>Alphaproteobacteria</taxon>
        <taxon>Rhodospirillales</taxon>
        <taxon>Azospirillaceae</taxon>
        <taxon>Nitrospirillum</taxon>
    </lineage>
</organism>
<evidence type="ECO:0000259" key="4">
    <source>
        <dbReference type="PROSITE" id="PS50995"/>
    </source>
</evidence>
<dbReference type="GO" id="GO:0003677">
    <property type="term" value="F:DNA binding"/>
    <property type="evidence" value="ECO:0007669"/>
    <property type="project" value="UniProtKB-KW"/>
</dbReference>